<evidence type="ECO:0000313" key="3">
    <source>
        <dbReference type="WBParaSite" id="nRc.2.0.1.t19787-RA"/>
    </source>
</evidence>
<organism evidence="2 3">
    <name type="scientific">Romanomermis culicivorax</name>
    <name type="common">Nematode worm</name>
    <dbReference type="NCBI Taxonomy" id="13658"/>
    <lineage>
        <taxon>Eukaryota</taxon>
        <taxon>Metazoa</taxon>
        <taxon>Ecdysozoa</taxon>
        <taxon>Nematoda</taxon>
        <taxon>Enoplea</taxon>
        <taxon>Dorylaimia</taxon>
        <taxon>Mermithida</taxon>
        <taxon>Mermithoidea</taxon>
        <taxon>Mermithidae</taxon>
        <taxon>Romanomermis</taxon>
    </lineage>
</organism>
<accession>A0A915J262</accession>
<keyword evidence="2" id="KW-1185">Reference proteome</keyword>
<feature type="compositionally biased region" description="Basic residues" evidence="1">
    <location>
        <begin position="81"/>
        <end position="96"/>
    </location>
</feature>
<protein>
    <submittedName>
        <fullName evidence="3">Uncharacterized protein</fullName>
    </submittedName>
</protein>
<feature type="compositionally biased region" description="Basic and acidic residues" evidence="1">
    <location>
        <begin position="60"/>
        <end position="80"/>
    </location>
</feature>
<sequence length="194" mass="22284">SFSSVLKSEIFPALRADQKKTKKNKKQKNKKEKLNINEKGIGNRKENNKRKRDKKQKTANNEEKEQQNEKKSKKREEMKKNGQKRGKNKKKPKMNKTTKEKEMTEEAKIEKFSLRLKLTVQTNKIGKKSRACTKPDAKTTTTVLKNTCTVYDRTNNKAKMDNKVDMAPCIKGQPAVDNVSLGKMITDVGGKIDR</sequence>
<feature type="compositionally biased region" description="Basic residues" evidence="1">
    <location>
        <begin position="47"/>
        <end position="57"/>
    </location>
</feature>
<feature type="compositionally biased region" description="Basic and acidic residues" evidence="1">
    <location>
        <begin position="32"/>
        <end position="46"/>
    </location>
</feature>
<feature type="region of interest" description="Disordered" evidence="1">
    <location>
        <begin position="1"/>
        <end position="106"/>
    </location>
</feature>
<dbReference type="Proteomes" id="UP000887565">
    <property type="component" value="Unplaced"/>
</dbReference>
<feature type="compositionally biased region" description="Basic residues" evidence="1">
    <location>
        <begin position="20"/>
        <end position="31"/>
    </location>
</feature>
<name>A0A915J262_ROMCU</name>
<proteinExistence type="predicted"/>
<feature type="compositionally biased region" description="Basic and acidic residues" evidence="1">
    <location>
        <begin position="97"/>
        <end position="106"/>
    </location>
</feature>
<evidence type="ECO:0000313" key="2">
    <source>
        <dbReference type="Proteomes" id="UP000887565"/>
    </source>
</evidence>
<dbReference type="AlphaFoldDB" id="A0A915J262"/>
<reference evidence="3" key="1">
    <citation type="submission" date="2022-11" db="UniProtKB">
        <authorList>
            <consortium name="WormBaseParasite"/>
        </authorList>
    </citation>
    <scope>IDENTIFICATION</scope>
</reference>
<dbReference type="WBParaSite" id="nRc.2.0.1.t19787-RA">
    <property type="protein sequence ID" value="nRc.2.0.1.t19787-RA"/>
    <property type="gene ID" value="nRc.2.0.1.g19787"/>
</dbReference>
<evidence type="ECO:0000256" key="1">
    <source>
        <dbReference type="SAM" id="MobiDB-lite"/>
    </source>
</evidence>